<dbReference type="PROSITE" id="PS50005">
    <property type="entry name" value="TPR"/>
    <property type="match status" value="5"/>
</dbReference>
<keyword evidence="2 3" id="KW-0802">TPR repeat</keyword>
<dbReference type="InterPro" id="IPR011990">
    <property type="entry name" value="TPR-like_helical_dom_sf"/>
</dbReference>
<feature type="repeat" description="TPR" evidence="3">
    <location>
        <begin position="326"/>
        <end position="359"/>
    </location>
</feature>
<dbReference type="Pfam" id="PF13181">
    <property type="entry name" value="TPR_8"/>
    <property type="match status" value="1"/>
</dbReference>
<dbReference type="EMBL" id="CP157390">
    <property type="protein sequence ID" value="XBM47057.1"/>
    <property type="molecule type" value="Genomic_DNA"/>
</dbReference>
<dbReference type="SMART" id="SM00028">
    <property type="entry name" value="TPR"/>
    <property type="match status" value="10"/>
</dbReference>
<dbReference type="PANTHER" id="PTHR44858:SF1">
    <property type="entry name" value="UDP-N-ACETYLGLUCOSAMINE--PEPTIDE N-ACETYLGLUCOSAMINYLTRANSFERASE SPINDLY-RELATED"/>
    <property type="match status" value="1"/>
</dbReference>
<evidence type="ECO:0000256" key="4">
    <source>
        <dbReference type="SAM" id="Phobius"/>
    </source>
</evidence>
<keyword evidence="4" id="KW-0472">Membrane</keyword>
<feature type="repeat" description="TPR" evidence="3">
    <location>
        <begin position="253"/>
        <end position="286"/>
    </location>
</feature>
<evidence type="ECO:0000256" key="1">
    <source>
        <dbReference type="ARBA" id="ARBA00022737"/>
    </source>
</evidence>
<dbReference type="InterPro" id="IPR050498">
    <property type="entry name" value="Ycf3"/>
</dbReference>
<sequence>MVGNLLSAFAAGLTTIVFLVGFSSVRLRSQRDRAIAQSDSLTADLISAERDGRLVTDRDIQRTANAFSDATRLDPIGRWTVGFTWLVFALMVCLLMAAVVIFGPAVNLLELTMGKVAIAFVMVVAFATATVGTAEYQWVGRDLRARAARSLIGQVRKAIELRASGDFHAALHAANDIAKAVESWPWVYAFRSQLHEALGSRTRAVADIERALALDPASVWNRVARAELRMKEDDATGALDDLRSLGDRLPVEPTILRLLGSALNASGARAEAIQAFDRALALDPNDSDTRLSRGRVLSGGDDSTGHHELPDLLRTIVLDEGQRIAVEAVANTARRRLHENDLDTAIEDFSLVLQHDPDNVEALVYRGLARSRRGQVDESTADFECALSHAVRLPWVLETWGIAVRGRRELDAADELFSRSISAGGSRRNYMLRGLLRETRGKLDEARGDFESALAIEPNNRDVKAHCARVLGLLGSAERSEIEFRELTEKDPSDVHAFELWIRTLLQLKNADEALVISESALRENPFEARLYELRSRVYFALKRFGSALSDIESAEALGGEAALLALDRAACLAASGDMEAALAALSVVADAPSDYQFAALANRATLRREGGDVEGSLADFSSALLLRPEHPRLLISRGCLLLSEGRIEDARLDFDASIARDPDNYMAYYHRAQTREALHDPSGLLQDLDQMDRISGDPSKTYEFRGSAHFALKEWAQAASCYRRALETLEGDEALNIMSTLAAVYDNSGDFEDAEALLRQVVQRRPEPSERLRLGIALSQLGRSDDARREFVEVKEALGERAEEVFRANIVPGVLLEEAAVFSDWKSA</sequence>
<accession>A0AAU7G837</accession>
<dbReference type="Gene3D" id="1.25.40.10">
    <property type="entry name" value="Tetratricopeptide repeat domain"/>
    <property type="match status" value="4"/>
</dbReference>
<proteinExistence type="predicted"/>
<dbReference type="Pfam" id="PF13424">
    <property type="entry name" value="TPR_12"/>
    <property type="match status" value="1"/>
</dbReference>
<reference evidence="5" key="1">
    <citation type="submission" date="2024-05" db="EMBL/GenBank/DDBJ databases">
        <title>The Natural Products Discovery Center: Release of the First 8490 Sequenced Strains for Exploring Actinobacteria Biosynthetic Diversity.</title>
        <authorList>
            <person name="Kalkreuter E."/>
            <person name="Kautsar S.A."/>
            <person name="Yang D."/>
            <person name="Bader C.D."/>
            <person name="Teijaro C.N."/>
            <person name="Fluegel L."/>
            <person name="Davis C.M."/>
            <person name="Simpson J.R."/>
            <person name="Lauterbach L."/>
            <person name="Steele A.D."/>
            <person name="Gui C."/>
            <person name="Meng S."/>
            <person name="Li G."/>
            <person name="Viehrig K."/>
            <person name="Ye F."/>
            <person name="Su P."/>
            <person name="Kiefer A.F."/>
            <person name="Nichols A."/>
            <person name="Cepeda A.J."/>
            <person name="Yan W."/>
            <person name="Fan B."/>
            <person name="Jiang Y."/>
            <person name="Adhikari A."/>
            <person name="Zheng C.-J."/>
            <person name="Schuster L."/>
            <person name="Cowan T.M."/>
            <person name="Smanski M.J."/>
            <person name="Chevrette M.G."/>
            <person name="de Carvalho L.P.S."/>
            <person name="Shen B."/>
        </authorList>
    </citation>
    <scope>NUCLEOTIDE SEQUENCE</scope>
    <source>
        <strain evidence="5">NPDC080035</strain>
    </source>
</reference>
<keyword evidence="4" id="KW-0812">Transmembrane</keyword>
<keyword evidence="1" id="KW-0677">Repeat</keyword>
<feature type="transmembrane region" description="Helical" evidence="4">
    <location>
        <begin position="82"/>
        <end position="105"/>
    </location>
</feature>
<evidence type="ECO:0000256" key="2">
    <source>
        <dbReference type="ARBA" id="ARBA00022803"/>
    </source>
</evidence>
<feature type="repeat" description="TPR" evidence="3">
    <location>
        <begin position="700"/>
        <end position="733"/>
    </location>
</feature>
<feature type="transmembrane region" description="Helical" evidence="4">
    <location>
        <begin position="117"/>
        <end position="139"/>
    </location>
</feature>
<dbReference type="InterPro" id="IPR019734">
    <property type="entry name" value="TPR_rpt"/>
</dbReference>
<dbReference type="PANTHER" id="PTHR44858">
    <property type="entry name" value="TETRATRICOPEPTIDE REPEAT PROTEIN 6"/>
    <property type="match status" value="1"/>
</dbReference>
<dbReference type="SUPFAM" id="SSF48452">
    <property type="entry name" value="TPR-like"/>
    <property type="match status" value="3"/>
</dbReference>
<feature type="repeat" description="TPR" evidence="3">
    <location>
        <begin position="427"/>
        <end position="460"/>
    </location>
</feature>
<protein>
    <submittedName>
        <fullName evidence="5">Tetratricopeptide repeat protein</fullName>
    </submittedName>
</protein>
<evidence type="ECO:0000256" key="3">
    <source>
        <dbReference type="PROSITE-ProRule" id="PRU00339"/>
    </source>
</evidence>
<feature type="transmembrane region" description="Helical" evidence="4">
    <location>
        <begin position="6"/>
        <end position="25"/>
    </location>
</feature>
<dbReference type="AlphaFoldDB" id="A0AAU7G837"/>
<dbReference type="RefSeq" id="WP_348787033.1">
    <property type="nucleotide sequence ID" value="NZ_CP157390.1"/>
</dbReference>
<organism evidence="5">
    <name type="scientific">Leifsonia sp. NPDC080035</name>
    <dbReference type="NCBI Taxonomy" id="3143936"/>
    <lineage>
        <taxon>Bacteria</taxon>
        <taxon>Bacillati</taxon>
        <taxon>Actinomycetota</taxon>
        <taxon>Actinomycetes</taxon>
        <taxon>Micrococcales</taxon>
        <taxon>Microbacteriaceae</taxon>
        <taxon>Leifsonia</taxon>
    </lineage>
</organism>
<evidence type="ECO:0000313" key="5">
    <source>
        <dbReference type="EMBL" id="XBM47057.1"/>
    </source>
</evidence>
<name>A0AAU7G837_9MICO</name>
<gene>
    <name evidence="5" type="ORF">AAME72_13310</name>
</gene>
<keyword evidence="4" id="KW-1133">Transmembrane helix</keyword>
<feature type="repeat" description="TPR" evidence="3">
    <location>
        <begin position="736"/>
        <end position="769"/>
    </location>
</feature>
<dbReference type="Pfam" id="PF13432">
    <property type="entry name" value="TPR_16"/>
    <property type="match status" value="2"/>
</dbReference>